<feature type="domain" description="Phosphoribosyltransferase" evidence="1">
    <location>
        <begin position="39"/>
        <end position="189"/>
    </location>
</feature>
<dbReference type="Gene3D" id="3.30.1310.20">
    <property type="entry name" value="PRTase-like"/>
    <property type="match status" value="1"/>
</dbReference>
<dbReference type="AlphaFoldDB" id="A0A1R1LL31"/>
<comment type="caution">
    <text evidence="2">The sequence shown here is derived from an EMBL/GenBank/DDBJ whole genome shotgun (WGS) entry which is preliminary data.</text>
</comment>
<evidence type="ECO:0000313" key="2">
    <source>
        <dbReference type="EMBL" id="OMH28255.1"/>
    </source>
</evidence>
<sequence>MEAFHRPAGFELADRADAGHRVAAALADSRGPATVTPTTVVLGLCRGGVPVAAVAAADLDLPVGAVATRKLGVPGHPEVAFGALAACAGRRARTTDPVLVDRLLGSGIPGSRLDQVVAAETTALNRQESLFLRTSGPVAGRPVVLCDDGIATGATMLAAIDAVRAAGADRVVITAPVASPDALDRLRAAADAVVVLHAPADFHAVGAYYREFPQCTDAEVLACLGSGRESGR</sequence>
<name>A0A1R1LL31_9MICC</name>
<evidence type="ECO:0000313" key="3">
    <source>
        <dbReference type="Proteomes" id="UP000187085"/>
    </source>
</evidence>
<evidence type="ECO:0000259" key="1">
    <source>
        <dbReference type="Pfam" id="PF00156"/>
    </source>
</evidence>
<keyword evidence="3" id="KW-1185">Reference proteome</keyword>
<reference evidence="2 3" key="1">
    <citation type="submission" date="2016-12" db="EMBL/GenBank/DDBJ databases">
        <title>Draft genome of Tersicoccus phoenicis 1P05MA.</title>
        <authorList>
            <person name="Nakajima Y."/>
            <person name="Yoshizawa S."/>
            <person name="Nakamura K."/>
            <person name="Ogura Y."/>
            <person name="Hayashi T."/>
            <person name="Kogure K."/>
        </authorList>
    </citation>
    <scope>NUCLEOTIDE SEQUENCE [LARGE SCALE GENOMIC DNA]</scope>
    <source>
        <strain evidence="2 3">1p05MA</strain>
    </source>
</reference>
<organism evidence="2 3">
    <name type="scientific">Tersicoccus phoenicis</name>
    <dbReference type="NCBI Taxonomy" id="554083"/>
    <lineage>
        <taxon>Bacteria</taxon>
        <taxon>Bacillati</taxon>
        <taxon>Actinomycetota</taxon>
        <taxon>Actinomycetes</taxon>
        <taxon>Micrococcales</taxon>
        <taxon>Micrococcaceae</taxon>
        <taxon>Tersicoccus</taxon>
    </lineage>
</organism>
<dbReference type="SUPFAM" id="SSF53271">
    <property type="entry name" value="PRTase-like"/>
    <property type="match status" value="1"/>
</dbReference>
<dbReference type="Pfam" id="PF00156">
    <property type="entry name" value="Pribosyltran"/>
    <property type="match status" value="1"/>
</dbReference>
<proteinExistence type="predicted"/>
<protein>
    <recommendedName>
        <fullName evidence="1">Phosphoribosyltransferase domain-containing protein</fullName>
    </recommendedName>
</protein>
<dbReference type="EMBL" id="MRDE01000009">
    <property type="protein sequence ID" value="OMH28255.1"/>
    <property type="molecule type" value="Genomic_DNA"/>
</dbReference>
<dbReference type="InterPro" id="IPR000836">
    <property type="entry name" value="PRTase_dom"/>
</dbReference>
<accession>A0A1R1LL31</accession>
<dbReference type="Gene3D" id="3.40.50.2020">
    <property type="match status" value="1"/>
</dbReference>
<dbReference type="Proteomes" id="UP000187085">
    <property type="component" value="Unassembled WGS sequence"/>
</dbReference>
<dbReference type="OrthoDB" id="9810066at2"/>
<dbReference type="InterPro" id="IPR029057">
    <property type="entry name" value="PRTase-like"/>
</dbReference>
<dbReference type="CDD" id="cd06223">
    <property type="entry name" value="PRTases_typeI"/>
    <property type="match status" value="1"/>
</dbReference>
<gene>
    <name evidence="2" type="ORF">BKD30_01645</name>
</gene>
<dbReference type="STRING" id="554083.BKD30_01645"/>